<dbReference type="PATRIC" id="fig|1360.109.peg.2867"/>
<dbReference type="AlphaFoldDB" id="A0A0V8AJG3"/>
<sequence length="44" mass="5093">MSSLYFIKSFTDRDTSRTVNFNPMTKTKKCTKKVLTESVLSFNP</sequence>
<comment type="caution">
    <text evidence="1">The sequence shown here is derived from an EMBL/GenBank/DDBJ whole genome shotgun (WGS) entry which is preliminary data.</text>
</comment>
<name>A0A0V8AJG3_LACLL</name>
<protein>
    <submittedName>
        <fullName evidence="1">Uncharacterized protein</fullName>
    </submittedName>
</protein>
<dbReference type="Proteomes" id="UP000053612">
    <property type="component" value="Unassembled WGS sequence"/>
</dbReference>
<evidence type="ECO:0000313" key="1">
    <source>
        <dbReference type="EMBL" id="KSU17156.1"/>
    </source>
</evidence>
<accession>A0A0V8AJG3</accession>
<evidence type="ECO:0000313" key="2">
    <source>
        <dbReference type="Proteomes" id="UP000053612"/>
    </source>
</evidence>
<reference evidence="2" key="1">
    <citation type="submission" date="2015-10" db="EMBL/GenBank/DDBJ databases">
        <title>Draft Genome Sequences of 11 Lactococcus lactis subspecies cremoris strains.</title>
        <authorList>
            <person name="Wels M."/>
            <person name="Backus L."/>
            <person name="Boekhorst J."/>
            <person name="Dijkstra A."/>
            <person name="Beerthuizen M."/>
            <person name="Kelly W."/>
            <person name="Siezen R."/>
            <person name="Bachmann H."/>
            <person name="Van Hijum S."/>
        </authorList>
    </citation>
    <scope>NUCLEOTIDE SEQUENCE [LARGE SCALE GENOMIC DNA]</scope>
    <source>
        <strain evidence="2">LMG9449</strain>
    </source>
</reference>
<dbReference type="EMBL" id="LKLS01000142">
    <property type="protein sequence ID" value="KSU17156.1"/>
    <property type="molecule type" value="Genomic_DNA"/>
</dbReference>
<gene>
    <name evidence="1" type="ORF">LMG9449_1740</name>
</gene>
<proteinExistence type="predicted"/>
<organism evidence="1 2">
    <name type="scientific">Lactococcus lactis subsp. lactis</name>
    <name type="common">Streptococcus lactis</name>
    <dbReference type="NCBI Taxonomy" id="1360"/>
    <lineage>
        <taxon>Bacteria</taxon>
        <taxon>Bacillati</taxon>
        <taxon>Bacillota</taxon>
        <taxon>Bacilli</taxon>
        <taxon>Lactobacillales</taxon>
        <taxon>Streptococcaceae</taxon>
        <taxon>Lactococcus</taxon>
    </lineage>
</organism>